<evidence type="ECO:0000256" key="1">
    <source>
        <dbReference type="SAM" id="Phobius"/>
    </source>
</evidence>
<sequence length="164" mass="18614">MRALQRLQQKILAEDQHLVRNFDLTPRALRLHDKLKRQAYVGATVVALSGAVAFGVGSNDYDPAKLYVGNMAESWQTQRSLYDTHLKLLAAEERAQDIKLEMLNASTAREVDGLRKEYKQERTKIEALKLDYHILTTGQDPVKVQQIAREADADFGPRASRPRI</sequence>
<accession>A0A4V1BZP1</accession>
<reference evidence="2 3" key="1">
    <citation type="submission" date="2019-03" db="EMBL/GenBank/DDBJ databases">
        <title>Efficiently degradation of phenoxyalkanoic acid herbicides by Cupriavidus oxalaticus strain X32.</title>
        <authorList>
            <person name="Sheng X."/>
        </authorList>
    </citation>
    <scope>NUCLEOTIDE SEQUENCE [LARGE SCALE GENOMIC DNA]</scope>
    <source>
        <strain evidence="2 3">X32</strain>
        <plasmid evidence="2 3">unnamed2</plasmid>
    </source>
</reference>
<keyword evidence="2" id="KW-0614">Plasmid</keyword>
<dbReference type="AlphaFoldDB" id="A0A4V1BZP1"/>
<name>A0A4V1BZP1_9BURK</name>
<keyword evidence="1" id="KW-0812">Transmembrane</keyword>
<keyword evidence="1" id="KW-0472">Membrane</keyword>
<organism evidence="2 3">
    <name type="scientific">Cupriavidus oxalaticus</name>
    <dbReference type="NCBI Taxonomy" id="96344"/>
    <lineage>
        <taxon>Bacteria</taxon>
        <taxon>Pseudomonadati</taxon>
        <taxon>Pseudomonadota</taxon>
        <taxon>Betaproteobacteria</taxon>
        <taxon>Burkholderiales</taxon>
        <taxon>Burkholderiaceae</taxon>
        <taxon>Cupriavidus</taxon>
    </lineage>
</organism>
<feature type="transmembrane region" description="Helical" evidence="1">
    <location>
        <begin position="39"/>
        <end position="57"/>
    </location>
</feature>
<protein>
    <submittedName>
        <fullName evidence="2">Uncharacterized protein</fullName>
    </submittedName>
</protein>
<dbReference type="Proteomes" id="UP000295294">
    <property type="component" value="Plasmid unnamed2"/>
</dbReference>
<dbReference type="KEGG" id="cox:E0W60_33640"/>
<evidence type="ECO:0000313" key="3">
    <source>
        <dbReference type="Proteomes" id="UP000295294"/>
    </source>
</evidence>
<gene>
    <name evidence="2" type="ORF">E0W60_33640</name>
</gene>
<dbReference type="OrthoDB" id="9871486at2"/>
<proteinExistence type="predicted"/>
<dbReference type="RefSeq" id="WP_135707173.1">
    <property type="nucleotide sequence ID" value="NZ_CP038637.1"/>
</dbReference>
<geneLocation type="plasmid" evidence="2">
    <name>unnamed2</name>
</geneLocation>
<keyword evidence="1" id="KW-1133">Transmembrane helix</keyword>
<evidence type="ECO:0000313" key="2">
    <source>
        <dbReference type="EMBL" id="QBY56002.1"/>
    </source>
</evidence>
<dbReference type="EMBL" id="CP038637">
    <property type="protein sequence ID" value="QBY56002.1"/>
    <property type="molecule type" value="Genomic_DNA"/>
</dbReference>